<dbReference type="Pfam" id="PF18075">
    <property type="entry name" value="FtsX_ECD"/>
    <property type="match status" value="1"/>
</dbReference>
<feature type="transmembrane region" description="Helical" evidence="13">
    <location>
        <begin position="21"/>
        <end position="41"/>
    </location>
</feature>
<feature type="domain" description="ABC3 transporter permease C-terminal" evidence="14">
    <location>
        <begin position="202"/>
        <end position="322"/>
    </location>
</feature>
<dbReference type="Gene3D" id="3.30.70.3040">
    <property type="match status" value="1"/>
</dbReference>
<sequence>MRAQFVMSEIGVGLRRNLTMTFAVIISVALSLALFGGSLLMRDQVSAMKGYWYDKVNVTVYLCNKSDAKDAADAATDAAAKGDSGAVAKGPCAKGAVTPEQKQRIEADLKKLDLVQSVTYESSDEAYKHYKERYGQTALASVVTPDQMPDSFRVKLKNPEQYKVITSAFAGRDGVQSVADQSSEVDNLFSLLGTLNWAALGIMMIMLIVALLLIVNTVRVSAFSRRRETGIMRLVGASGFYIQVPFIMEAAVAGLIGAVLACVMLGAGQYFVIDHGVDLRHKLELINFIGWDSVFTKLPLVLVVGLLMPSLAAFVALRKYLKV</sequence>
<dbReference type="RefSeq" id="WP_190182672.1">
    <property type="nucleotide sequence ID" value="NZ_BMVP01000001.1"/>
</dbReference>
<dbReference type="PIRSF" id="PIRSF003097">
    <property type="entry name" value="FtsX"/>
    <property type="match status" value="1"/>
</dbReference>
<feature type="transmembrane region" description="Helical" evidence="13">
    <location>
        <begin position="294"/>
        <end position="317"/>
    </location>
</feature>
<evidence type="ECO:0000259" key="15">
    <source>
        <dbReference type="Pfam" id="PF18075"/>
    </source>
</evidence>
<comment type="similarity">
    <text evidence="3 12">Belongs to the ABC-4 integral membrane protein family. FtsX subfamily.</text>
</comment>
<evidence type="ECO:0000256" key="8">
    <source>
        <dbReference type="ARBA" id="ARBA00022692"/>
    </source>
</evidence>
<name>A0ABQ3EMG8_9ACTN</name>
<evidence type="ECO:0000256" key="6">
    <source>
        <dbReference type="ARBA" id="ARBA00022475"/>
    </source>
</evidence>
<comment type="subcellular location">
    <subcellularLocation>
        <location evidence="2">Cell membrane</location>
        <topology evidence="2">Multi-pass membrane protein</topology>
    </subcellularLocation>
</comment>
<comment type="caution">
    <text evidence="16">The sequence shown here is derived from an EMBL/GenBank/DDBJ whole genome shotgun (WGS) entry which is preliminary data.</text>
</comment>
<evidence type="ECO:0000256" key="2">
    <source>
        <dbReference type="ARBA" id="ARBA00004651"/>
    </source>
</evidence>
<proteinExistence type="inferred from homology"/>
<keyword evidence="8 13" id="KW-0812">Transmembrane</keyword>
<accession>A0ABQ3EMG8</accession>
<evidence type="ECO:0000313" key="16">
    <source>
        <dbReference type="EMBL" id="GHB41928.1"/>
    </source>
</evidence>
<evidence type="ECO:0000259" key="14">
    <source>
        <dbReference type="Pfam" id="PF02687"/>
    </source>
</evidence>
<evidence type="ECO:0000256" key="10">
    <source>
        <dbReference type="ARBA" id="ARBA00023136"/>
    </source>
</evidence>
<keyword evidence="9 13" id="KW-1133">Transmembrane helix</keyword>
<protein>
    <recommendedName>
        <fullName evidence="5 12">Cell division protein FtsX</fullName>
    </recommendedName>
</protein>
<dbReference type="GO" id="GO:0051301">
    <property type="term" value="P:cell division"/>
    <property type="evidence" value="ECO:0007669"/>
    <property type="project" value="UniProtKB-KW"/>
</dbReference>
<evidence type="ECO:0000256" key="12">
    <source>
        <dbReference type="PIRNR" id="PIRNR003097"/>
    </source>
</evidence>
<keyword evidence="17" id="KW-1185">Reference proteome</keyword>
<feature type="domain" description="FtsX extracellular" evidence="15">
    <location>
        <begin position="56"/>
        <end position="178"/>
    </location>
</feature>
<dbReference type="InterPro" id="IPR003838">
    <property type="entry name" value="ABC3_permease_C"/>
</dbReference>
<reference evidence="17" key="1">
    <citation type="journal article" date="2019" name="Int. J. Syst. Evol. Microbiol.">
        <title>The Global Catalogue of Microorganisms (GCM) 10K type strain sequencing project: providing services to taxonomists for standard genome sequencing and annotation.</title>
        <authorList>
            <consortium name="The Broad Institute Genomics Platform"/>
            <consortium name="The Broad Institute Genome Sequencing Center for Infectious Disease"/>
            <person name="Wu L."/>
            <person name="Ma J."/>
        </authorList>
    </citation>
    <scope>NUCLEOTIDE SEQUENCE [LARGE SCALE GENOMIC DNA]</scope>
    <source>
        <strain evidence="17">JCM 4738</strain>
    </source>
</reference>
<dbReference type="PANTHER" id="PTHR47755:SF1">
    <property type="entry name" value="CELL DIVISION PROTEIN FTSX"/>
    <property type="match status" value="1"/>
</dbReference>
<keyword evidence="6 12" id="KW-1003">Cell membrane</keyword>
<dbReference type="Pfam" id="PF02687">
    <property type="entry name" value="FtsX"/>
    <property type="match status" value="1"/>
</dbReference>
<dbReference type="Proteomes" id="UP000642673">
    <property type="component" value="Unassembled WGS sequence"/>
</dbReference>
<evidence type="ECO:0000256" key="3">
    <source>
        <dbReference type="ARBA" id="ARBA00007379"/>
    </source>
</evidence>
<keyword evidence="11 12" id="KW-0131">Cell cycle</keyword>
<evidence type="ECO:0000256" key="1">
    <source>
        <dbReference type="ARBA" id="ARBA00003552"/>
    </source>
</evidence>
<comment type="subunit">
    <text evidence="4">Forms a membrane-associated complex with FtsE.</text>
</comment>
<dbReference type="InterPro" id="IPR040690">
    <property type="entry name" value="FtsX_ECD"/>
</dbReference>
<dbReference type="PANTHER" id="PTHR47755">
    <property type="entry name" value="CELL DIVISION PROTEIN FTSX"/>
    <property type="match status" value="1"/>
</dbReference>
<evidence type="ECO:0000256" key="9">
    <source>
        <dbReference type="ARBA" id="ARBA00022989"/>
    </source>
</evidence>
<keyword evidence="10 12" id="KW-0472">Membrane</keyword>
<evidence type="ECO:0000256" key="13">
    <source>
        <dbReference type="SAM" id="Phobius"/>
    </source>
</evidence>
<feature type="transmembrane region" description="Helical" evidence="13">
    <location>
        <begin position="197"/>
        <end position="218"/>
    </location>
</feature>
<evidence type="ECO:0000256" key="5">
    <source>
        <dbReference type="ARBA" id="ARBA00021907"/>
    </source>
</evidence>
<feature type="transmembrane region" description="Helical" evidence="13">
    <location>
        <begin position="254"/>
        <end position="273"/>
    </location>
</feature>
<evidence type="ECO:0000313" key="17">
    <source>
        <dbReference type="Proteomes" id="UP000642673"/>
    </source>
</evidence>
<evidence type="ECO:0000256" key="7">
    <source>
        <dbReference type="ARBA" id="ARBA00022618"/>
    </source>
</evidence>
<evidence type="ECO:0000256" key="11">
    <source>
        <dbReference type="ARBA" id="ARBA00023306"/>
    </source>
</evidence>
<keyword evidence="7 12" id="KW-0132">Cell division</keyword>
<organism evidence="16 17">
    <name type="scientific">Streptomyces cirratus</name>
    <dbReference type="NCBI Taxonomy" id="68187"/>
    <lineage>
        <taxon>Bacteria</taxon>
        <taxon>Bacillati</taxon>
        <taxon>Actinomycetota</taxon>
        <taxon>Actinomycetes</taxon>
        <taxon>Kitasatosporales</taxon>
        <taxon>Streptomycetaceae</taxon>
        <taxon>Streptomyces</taxon>
    </lineage>
</organism>
<evidence type="ECO:0000256" key="4">
    <source>
        <dbReference type="ARBA" id="ARBA00011160"/>
    </source>
</evidence>
<comment type="function">
    <text evidence="1">Part of the ABC transporter FtsEX involved in cellular division.</text>
</comment>
<dbReference type="EMBL" id="BMVP01000001">
    <property type="protein sequence ID" value="GHB41928.1"/>
    <property type="molecule type" value="Genomic_DNA"/>
</dbReference>
<dbReference type="InterPro" id="IPR004513">
    <property type="entry name" value="FtsX"/>
</dbReference>
<dbReference type="NCBIfam" id="NF038346">
    <property type="entry name" value="FtsX_actino"/>
    <property type="match status" value="1"/>
</dbReference>
<gene>
    <name evidence="16" type="ORF">GCM10010347_09590</name>
</gene>
<dbReference type="InterPro" id="IPR047929">
    <property type="entry name" value="FtsX_actino"/>
</dbReference>